<evidence type="ECO:0000313" key="2">
    <source>
        <dbReference type="Proteomes" id="UP001497680"/>
    </source>
</evidence>
<sequence length="91" mass="10334">MLLLRPLVLVLGRGLLWGRGIFVGPHPRQSILVFTCRPFSSWITNSFSRASLGEHRRATRLKEALFAMSAFLWLRKGIEVQAENGQTLPRC</sequence>
<dbReference type="EMBL" id="MU394285">
    <property type="protein sequence ID" value="KAI6091825.1"/>
    <property type="molecule type" value="Genomic_DNA"/>
</dbReference>
<comment type="caution">
    <text evidence="1">The sequence shown here is derived from an EMBL/GenBank/DDBJ whole genome shotgun (WGS) entry which is preliminary data.</text>
</comment>
<accession>A0ACC0DHY8</accession>
<protein>
    <submittedName>
        <fullName evidence="1">Uncharacterized protein</fullName>
    </submittedName>
</protein>
<reference evidence="1 2" key="1">
    <citation type="journal article" date="2022" name="New Phytol.">
        <title>Ecological generalism drives hyperdiversity of secondary metabolite gene clusters in xylarialean endophytes.</title>
        <authorList>
            <person name="Franco M.E.E."/>
            <person name="Wisecaver J.H."/>
            <person name="Arnold A.E."/>
            <person name="Ju Y.M."/>
            <person name="Slot J.C."/>
            <person name="Ahrendt S."/>
            <person name="Moore L.P."/>
            <person name="Eastman K.E."/>
            <person name="Scott K."/>
            <person name="Konkel Z."/>
            <person name="Mondo S.J."/>
            <person name="Kuo A."/>
            <person name="Hayes R.D."/>
            <person name="Haridas S."/>
            <person name="Andreopoulos B."/>
            <person name="Riley R."/>
            <person name="LaButti K."/>
            <person name="Pangilinan J."/>
            <person name="Lipzen A."/>
            <person name="Amirebrahimi M."/>
            <person name="Yan J."/>
            <person name="Adam C."/>
            <person name="Keymanesh K."/>
            <person name="Ng V."/>
            <person name="Louie K."/>
            <person name="Northen T."/>
            <person name="Drula E."/>
            <person name="Henrissat B."/>
            <person name="Hsieh H.M."/>
            <person name="Youens-Clark K."/>
            <person name="Lutzoni F."/>
            <person name="Miadlikowska J."/>
            <person name="Eastwood D.C."/>
            <person name="Hamelin R.C."/>
            <person name="Grigoriev I.V."/>
            <person name="U'Ren J.M."/>
        </authorList>
    </citation>
    <scope>NUCLEOTIDE SEQUENCE [LARGE SCALE GENOMIC DNA]</scope>
    <source>
        <strain evidence="1 2">ER1909</strain>
    </source>
</reference>
<organism evidence="1 2">
    <name type="scientific">Hypoxylon rubiginosum</name>
    <dbReference type="NCBI Taxonomy" id="110542"/>
    <lineage>
        <taxon>Eukaryota</taxon>
        <taxon>Fungi</taxon>
        <taxon>Dikarya</taxon>
        <taxon>Ascomycota</taxon>
        <taxon>Pezizomycotina</taxon>
        <taxon>Sordariomycetes</taxon>
        <taxon>Xylariomycetidae</taxon>
        <taxon>Xylariales</taxon>
        <taxon>Hypoxylaceae</taxon>
        <taxon>Hypoxylon</taxon>
    </lineage>
</organism>
<evidence type="ECO:0000313" key="1">
    <source>
        <dbReference type="EMBL" id="KAI6091825.1"/>
    </source>
</evidence>
<gene>
    <name evidence="1" type="ORF">F4821DRAFT_225679</name>
</gene>
<proteinExistence type="predicted"/>
<dbReference type="Proteomes" id="UP001497680">
    <property type="component" value="Unassembled WGS sequence"/>
</dbReference>
<name>A0ACC0DHY8_9PEZI</name>
<keyword evidence="2" id="KW-1185">Reference proteome</keyword>